<sequence>KCVNVESVFNNDDVDESQHYCYSDLNSRKFETDFEAEKNGSKTVSSFDEENGTSKSSTSKFSLEVA</sequence>
<feature type="region of interest" description="Disordered" evidence="1">
    <location>
        <begin position="41"/>
        <end position="66"/>
    </location>
</feature>
<protein>
    <submittedName>
        <fullName evidence="2">Uncharacterized protein</fullName>
    </submittedName>
</protein>
<organism evidence="2">
    <name type="scientific">Arion vulgaris</name>
    <dbReference type="NCBI Taxonomy" id="1028688"/>
    <lineage>
        <taxon>Eukaryota</taxon>
        <taxon>Metazoa</taxon>
        <taxon>Spiralia</taxon>
        <taxon>Lophotrochozoa</taxon>
        <taxon>Mollusca</taxon>
        <taxon>Gastropoda</taxon>
        <taxon>Heterobranchia</taxon>
        <taxon>Euthyneura</taxon>
        <taxon>Panpulmonata</taxon>
        <taxon>Eupulmonata</taxon>
        <taxon>Stylommatophora</taxon>
        <taxon>Helicina</taxon>
        <taxon>Arionoidea</taxon>
        <taxon>Arionidae</taxon>
        <taxon>Arion</taxon>
    </lineage>
</organism>
<dbReference type="AlphaFoldDB" id="A0A0B7C6L4"/>
<gene>
    <name evidence="2" type="primary">ORF222811</name>
</gene>
<reference evidence="2" key="1">
    <citation type="submission" date="2014-12" db="EMBL/GenBank/DDBJ databases">
        <title>Insight into the proteome of Arion vulgaris.</title>
        <authorList>
            <person name="Aradska J."/>
            <person name="Bulat T."/>
            <person name="Smidak R."/>
            <person name="Sarate P."/>
            <person name="Gangsoo J."/>
            <person name="Sialana F."/>
            <person name="Bilban M."/>
            <person name="Lubec G."/>
        </authorList>
    </citation>
    <scope>NUCLEOTIDE SEQUENCE</scope>
    <source>
        <tissue evidence="2">Skin</tissue>
    </source>
</reference>
<feature type="non-terminal residue" evidence="2">
    <location>
        <position position="66"/>
    </location>
</feature>
<evidence type="ECO:0000256" key="1">
    <source>
        <dbReference type="SAM" id="MobiDB-lite"/>
    </source>
</evidence>
<feature type="compositionally biased region" description="Polar residues" evidence="1">
    <location>
        <begin position="53"/>
        <end position="66"/>
    </location>
</feature>
<dbReference type="EMBL" id="HACG01053214">
    <property type="protein sequence ID" value="CEL00085.1"/>
    <property type="molecule type" value="Transcribed_RNA"/>
</dbReference>
<evidence type="ECO:0000313" key="2">
    <source>
        <dbReference type="EMBL" id="CEL00085.1"/>
    </source>
</evidence>
<feature type="non-terminal residue" evidence="2">
    <location>
        <position position="1"/>
    </location>
</feature>
<proteinExistence type="predicted"/>
<accession>A0A0B7C6L4</accession>
<name>A0A0B7C6L4_9EUPU</name>